<dbReference type="InterPro" id="IPR050226">
    <property type="entry name" value="NagZ_Beta-hexosaminidase"/>
</dbReference>
<dbReference type="InterPro" id="IPR017853">
    <property type="entry name" value="GH"/>
</dbReference>
<keyword evidence="5" id="KW-0326">Glycosidase</keyword>
<dbReference type="AlphaFoldDB" id="A0A4R8ZTK2"/>
<comment type="similarity">
    <text evidence="2">Belongs to the glycosyl hydrolase 3 family.</text>
</comment>
<dbReference type="GO" id="GO:0009254">
    <property type="term" value="P:peptidoglycan turnover"/>
    <property type="evidence" value="ECO:0007669"/>
    <property type="project" value="TreeGrafter"/>
</dbReference>
<gene>
    <name evidence="8" type="ORF">E3T55_19085</name>
</gene>
<dbReference type="Proteomes" id="UP000297447">
    <property type="component" value="Unassembled WGS sequence"/>
</dbReference>
<dbReference type="InterPro" id="IPR036962">
    <property type="entry name" value="Glyco_hydro_3_N_sf"/>
</dbReference>
<dbReference type="GO" id="GO:0004563">
    <property type="term" value="F:beta-N-acetylhexosaminidase activity"/>
    <property type="evidence" value="ECO:0007669"/>
    <property type="project" value="UniProtKB-EC"/>
</dbReference>
<evidence type="ECO:0000313" key="8">
    <source>
        <dbReference type="EMBL" id="TFD45201.1"/>
    </source>
</evidence>
<dbReference type="PANTHER" id="PTHR30480:SF13">
    <property type="entry name" value="BETA-HEXOSAMINIDASE"/>
    <property type="match status" value="1"/>
</dbReference>
<organism evidence="8 9">
    <name type="scientific">Cryobacterium frigoriphilum</name>
    <dbReference type="NCBI Taxonomy" id="1259150"/>
    <lineage>
        <taxon>Bacteria</taxon>
        <taxon>Bacillati</taxon>
        <taxon>Actinomycetota</taxon>
        <taxon>Actinomycetes</taxon>
        <taxon>Micrococcales</taxon>
        <taxon>Microbacteriaceae</taxon>
        <taxon>Cryobacterium</taxon>
    </lineage>
</organism>
<dbReference type="Pfam" id="PF00933">
    <property type="entry name" value="Glyco_hydro_3"/>
    <property type="match status" value="1"/>
</dbReference>
<protein>
    <recommendedName>
        <fullName evidence="3">beta-N-acetylhexosaminidase</fullName>
        <ecNumber evidence="3">3.2.1.52</ecNumber>
    </recommendedName>
</protein>
<dbReference type="Gene3D" id="3.20.20.300">
    <property type="entry name" value="Glycoside hydrolase, family 3, N-terminal domain"/>
    <property type="match status" value="1"/>
</dbReference>
<comment type="caution">
    <text evidence="8">The sequence shown here is derived from an EMBL/GenBank/DDBJ whole genome shotgun (WGS) entry which is preliminary data.</text>
</comment>
<evidence type="ECO:0000256" key="4">
    <source>
        <dbReference type="ARBA" id="ARBA00022801"/>
    </source>
</evidence>
<evidence type="ECO:0000256" key="3">
    <source>
        <dbReference type="ARBA" id="ARBA00012663"/>
    </source>
</evidence>
<evidence type="ECO:0000256" key="1">
    <source>
        <dbReference type="ARBA" id="ARBA00001231"/>
    </source>
</evidence>
<dbReference type="SUPFAM" id="SSF51445">
    <property type="entry name" value="(Trans)glycosidases"/>
    <property type="match status" value="1"/>
</dbReference>
<evidence type="ECO:0000256" key="5">
    <source>
        <dbReference type="ARBA" id="ARBA00023295"/>
    </source>
</evidence>
<evidence type="ECO:0000256" key="6">
    <source>
        <dbReference type="SAM" id="SignalP"/>
    </source>
</evidence>
<dbReference type="OrthoDB" id="9805821at2"/>
<dbReference type="PANTHER" id="PTHR30480">
    <property type="entry name" value="BETA-HEXOSAMINIDASE-RELATED"/>
    <property type="match status" value="1"/>
</dbReference>
<sequence length="379" mass="39179">MSRVRRSLALLVLVPVSLTACVGAPGPTAIELYAETRLASMTLSEKVSSLLMLHHPGTDAATLRSFVDTHDLGGLILMGDNVPGSMQQLSNLTAALSAEPGLPLLIAIDQEGGAVSRIPSDSAPGGEALRDLPLSATTESFASRGSLLAQAGINVNFGIVADVPAGPGAFLYDRALGTTAETAAERVAAAVAGETGHVQSTLKHFPGHGAAAGDSHTSVPSTDLAYDDWLTDVAPPFQAGIDAGAGLVMFGHLEYGAVDAQPASLSPRWHEILRDELGFDGVSITDDMLMLKHTGLPQYADPVATAVDALAAGNTMLLYVLPQNPAAEGIDIPTLVASLTDAVDDGRIDEDLVDENARRVLELRRTLSLTGASPTDTAP</sequence>
<proteinExistence type="inferred from homology"/>
<keyword evidence="6" id="KW-0732">Signal</keyword>
<reference evidence="8 9" key="1">
    <citation type="submission" date="2019-03" db="EMBL/GenBank/DDBJ databases">
        <title>Genomics of glacier-inhabiting Cryobacterium strains.</title>
        <authorList>
            <person name="Liu Q."/>
            <person name="Xin Y.-H."/>
        </authorList>
    </citation>
    <scope>NUCLEOTIDE SEQUENCE [LARGE SCALE GENOMIC DNA]</scope>
    <source>
        <strain evidence="8 9">Hh14</strain>
    </source>
</reference>
<evidence type="ECO:0000259" key="7">
    <source>
        <dbReference type="Pfam" id="PF00933"/>
    </source>
</evidence>
<accession>A0A4R8ZTK2</accession>
<dbReference type="InterPro" id="IPR001764">
    <property type="entry name" value="Glyco_hydro_3_N"/>
</dbReference>
<feature type="domain" description="Glycoside hydrolase family 3 N-terminal" evidence="7">
    <location>
        <begin position="42"/>
        <end position="363"/>
    </location>
</feature>
<name>A0A4R8ZTK2_9MICO</name>
<evidence type="ECO:0000313" key="9">
    <source>
        <dbReference type="Proteomes" id="UP000297447"/>
    </source>
</evidence>
<feature type="chain" id="PRO_5039510700" description="beta-N-acetylhexosaminidase" evidence="6">
    <location>
        <begin position="21"/>
        <end position="379"/>
    </location>
</feature>
<feature type="signal peptide" evidence="6">
    <location>
        <begin position="1"/>
        <end position="20"/>
    </location>
</feature>
<dbReference type="EMBL" id="SOHE01000088">
    <property type="protein sequence ID" value="TFD45201.1"/>
    <property type="molecule type" value="Genomic_DNA"/>
</dbReference>
<dbReference type="EC" id="3.2.1.52" evidence="3"/>
<keyword evidence="9" id="KW-1185">Reference proteome</keyword>
<comment type="catalytic activity">
    <reaction evidence="1">
        <text>Hydrolysis of terminal non-reducing N-acetyl-D-hexosamine residues in N-acetyl-beta-D-hexosaminides.</text>
        <dbReference type="EC" id="3.2.1.52"/>
    </reaction>
</comment>
<evidence type="ECO:0000256" key="2">
    <source>
        <dbReference type="ARBA" id="ARBA00005336"/>
    </source>
</evidence>
<dbReference type="PROSITE" id="PS51257">
    <property type="entry name" value="PROKAR_LIPOPROTEIN"/>
    <property type="match status" value="1"/>
</dbReference>
<keyword evidence="4 8" id="KW-0378">Hydrolase</keyword>
<dbReference type="GO" id="GO:0005975">
    <property type="term" value="P:carbohydrate metabolic process"/>
    <property type="evidence" value="ECO:0007669"/>
    <property type="project" value="InterPro"/>
</dbReference>